<sequence length="44" mass="4689">MTFPFQSTAASPPCVACPTCESDVLNVHGIHTCSACSWVAAEYR</sequence>
<name>A0A1H3VSH7_9EURY</name>
<dbReference type="EMBL" id="FNQT01000001">
    <property type="protein sequence ID" value="SDZ77727.1"/>
    <property type="molecule type" value="Genomic_DNA"/>
</dbReference>
<proteinExistence type="predicted"/>
<accession>A0A1H3VSH7</accession>
<gene>
    <name evidence="1" type="ORF">SAMN04488065_0233</name>
</gene>
<reference evidence="1 2" key="1">
    <citation type="submission" date="2016-10" db="EMBL/GenBank/DDBJ databases">
        <authorList>
            <person name="de Groot N.N."/>
        </authorList>
    </citation>
    <scope>NUCLEOTIDE SEQUENCE [LARGE SCALE GENOMIC DNA]</scope>
    <source>
        <strain evidence="1 2">CGMCC 1.8712</strain>
    </source>
</reference>
<protein>
    <submittedName>
        <fullName evidence="1">Uncharacterized protein</fullName>
    </submittedName>
</protein>
<evidence type="ECO:0000313" key="1">
    <source>
        <dbReference type="EMBL" id="SDZ77727.1"/>
    </source>
</evidence>
<dbReference type="Proteomes" id="UP000236755">
    <property type="component" value="Unassembled WGS sequence"/>
</dbReference>
<keyword evidence="2" id="KW-1185">Reference proteome</keyword>
<dbReference type="AlphaFoldDB" id="A0A1H3VSH7"/>
<dbReference type="STRING" id="555874.SAMN04488065_0233"/>
<evidence type="ECO:0000313" key="2">
    <source>
        <dbReference type="Proteomes" id="UP000236755"/>
    </source>
</evidence>
<organism evidence="1 2">
    <name type="scientific">Haloplanus vescus</name>
    <dbReference type="NCBI Taxonomy" id="555874"/>
    <lineage>
        <taxon>Archaea</taxon>
        <taxon>Methanobacteriati</taxon>
        <taxon>Methanobacteriota</taxon>
        <taxon>Stenosarchaea group</taxon>
        <taxon>Halobacteria</taxon>
        <taxon>Halobacteriales</taxon>
        <taxon>Haloferacaceae</taxon>
        <taxon>Haloplanus</taxon>
    </lineage>
</organism>